<evidence type="ECO:0000313" key="3">
    <source>
        <dbReference type="Proteomes" id="UP001176941"/>
    </source>
</evidence>
<feature type="compositionally biased region" description="Low complexity" evidence="1">
    <location>
        <begin position="158"/>
        <end position="175"/>
    </location>
</feature>
<gene>
    <name evidence="2" type="ORF">MRATA1EN1_LOCUS12008</name>
</gene>
<reference evidence="2" key="1">
    <citation type="submission" date="2023-04" db="EMBL/GenBank/DDBJ databases">
        <authorList>
            <consortium name="ELIXIR-Norway"/>
        </authorList>
    </citation>
    <scope>NUCLEOTIDE SEQUENCE [LARGE SCALE GENOMIC DNA]</scope>
</reference>
<evidence type="ECO:0008006" key="4">
    <source>
        <dbReference type="Google" id="ProtNLM"/>
    </source>
</evidence>
<proteinExistence type="predicted"/>
<feature type="compositionally biased region" description="Basic and acidic residues" evidence="1">
    <location>
        <begin position="20"/>
        <end position="29"/>
    </location>
</feature>
<feature type="region of interest" description="Disordered" evidence="1">
    <location>
        <begin position="1"/>
        <end position="241"/>
    </location>
</feature>
<feature type="compositionally biased region" description="Pro residues" evidence="1">
    <location>
        <begin position="1"/>
        <end position="14"/>
    </location>
</feature>
<dbReference type="Proteomes" id="UP001176941">
    <property type="component" value="Chromosome 21"/>
</dbReference>
<evidence type="ECO:0000313" key="2">
    <source>
        <dbReference type="EMBL" id="CAI9163046.1"/>
    </source>
</evidence>
<evidence type="ECO:0000256" key="1">
    <source>
        <dbReference type="SAM" id="MobiDB-lite"/>
    </source>
</evidence>
<feature type="compositionally biased region" description="Pro residues" evidence="1">
    <location>
        <begin position="62"/>
        <end position="74"/>
    </location>
</feature>
<accession>A0ABN8YPQ5</accession>
<protein>
    <recommendedName>
        <fullName evidence="4">Basic proline-rich protein-like</fullName>
    </recommendedName>
</protein>
<dbReference type="EMBL" id="OX459957">
    <property type="protein sequence ID" value="CAI9163046.1"/>
    <property type="molecule type" value="Genomic_DNA"/>
</dbReference>
<organism evidence="2 3">
    <name type="scientific">Rangifer tarandus platyrhynchus</name>
    <name type="common">Svalbard reindeer</name>
    <dbReference type="NCBI Taxonomy" id="3082113"/>
    <lineage>
        <taxon>Eukaryota</taxon>
        <taxon>Metazoa</taxon>
        <taxon>Chordata</taxon>
        <taxon>Craniata</taxon>
        <taxon>Vertebrata</taxon>
        <taxon>Euteleostomi</taxon>
        <taxon>Mammalia</taxon>
        <taxon>Eutheria</taxon>
        <taxon>Laurasiatheria</taxon>
        <taxon>Artiodactyla</taxon>
        <taxon>Ruminantia</taxon>
        <taxon>Pecora</taxon>
        <taxon>Cervidae</taxon>
        <taxon>Odocoileinae</taxon>
        <taxon>Rangifer</taxon>
    </lineage>
</organism>
<feature type="compositionally biased region" description="Pro residues" evidence="1">
    <location>
        <begin position="196"/>
        <end position="211"/>
    </location>
</feature>
<sequence>MPVPSTGDPPPPRAVPRSKVRLDPGERKRGLAGRDGALQREPPRARLPLPPGASGGKCGPPNRNPGPGRRPPGGPALGELEPGVVVAGRRASLKASEGSWSGERLGGDGGAPADWGRLGAAVPGGDAREAPAPRARSSLGPAPRSLGALRPHPQLAQPAGAATRLRALPPARGPGSPLAPRSRPVTPAGHARRPAKPAPRPAAPAPAPQATPPGLSALRPSPSPAPVARYFHTSRCPGPGA</sequence>
<keyword evidence="3" id="KW-1185">Reference proteome</keyword>
<name>A0ABN8YPQ5_RANTA</name>